<feature type="compositionally biased region" description="Low complexity" evidence="1">
    <location>
        <begin position="38"/>
        <end position="47"/>
    </location>
</feature>
<dbReference type="AlphaFoldDB" id="A0A914C7H5"/>
<accession>A0A914C7H5</accession>
<evidence type="ECO:0000256" key="1">
    <source>
        <dbReference type="SAM" id="MobiDB-lite"/>
    </source>
</evidence>
<keyword evidence="2" id="KW-1185">Reference proteome</keyword>
<organism evidence="2 3">
    <name type="scientific">Acrobeloides nanus</name>
    <dbReference type="NCBI Taxonomy" id="290746"/>
    <lineage>
        <taxon>Eukaryota</taxon>
        <taxon>Metazoa</taxon>
        <taxon>Ecdysozoa</taxon>
        <taxon>Nematoda</taxon>
        <taxon>Chromadorea</taxon>
        <taxon>Rhabditida</taxon>
        <taxon>Tylenchina</taxon>
        <taxon>Cephalobomorpha</taxon>
        <taxon>Cephaloboidea</taxon>
        <taxon>Cephalobidae</taxon>
        <taxon>Acrobeloides</taxon>
    </lineage>
</organism>
<sequence>MGYDKGTFNDGPLLDDIPMPLPELDDPLSDEEEEIETSDSSMETSSLNTVDAQEVNEGIEFSELADFNGTEGHSNRGWMEENEESVNQPVIHVGLYGRTRSGTRRITGESL</sequence>
<feature type="compositionally biased region" description="Acidic residues" evidence="1">
    <location>
        <begin position="23"/>
        <end position="37"/>
    </location>
</feature>
<feature type="region of interest" description="Disordered" evidence="1">
    <location>
        <begin position="1"/>
        <end position="49"/>
    </location>
</feature>
<reference evidence="3" key="1">
    <citation type="submission" date="2022-11" db="UniProtKB">
        <authorList>
            <consortium name="WormBaseParasite"/>
        </authorList>
    </citation>
    <scope>IDENTIFICATION</scope>
</reference>
<name>A0A914C7H5_9BILA</name>
<evidence type="ECO:0000313" key="2">
    <source>
        <dbReference type="Proteomes" id="UP000887540"/>
    </source>
</evidence>
<feature type="region of interest" description="Disordered" evidence="1">
    <location>
        <begin position="64"/>
        <end position="85"/>
    </location>
</feature>
<dbReference type="WBParaSite" id="ACRNAN_Path_497.g1879.t1">
    <property type="protein sequence ID" value="ACRNAN_Path_497.g1879.t1"/>
    <property type="gene ID" value="ACRNAN_Path_497.g1879"/>
</dbReference>
<dbReference type="Proteomes" id="UP000887540">
    <property type="component" value="Unplaced"/>
</dbReference>
<protein>
    <submittedName>
        <fullName evidence="3">Uncharacterized protein</fullName>
    </submittedName>
</protein>
<evidence type="ECO:0000313" key="3">
    <source>
        <dbReference type="WBParaSite" id="ACRNAN_Path_497.g1879.t1"/>
    </source>
</evidence>
<proteinExistence type="predicted"/>